<accession>A0A8H6J6A3</accession>
<comment type="caution">
    <text evidence="2">The sequence shown here is derived from an EMBL/GenBank/DDBJ whole genome shotgun (WGS) entry which is preliminary data.</text>
</comment>
<dbReference type="Proteomes" id="UP000652219">
    <property type="component" value="Unassembled WGS sequence"/>
</dbReference>
<dbReference type="PANTHER" id="PTHR40619">
    <property type="entry name" value="FUNGAL STAND N-TERMINAL GOODBYE DOMAIN-CONTAINING PROTEIN"/>
    <property type="match status" value="1"/>
</dbReference>
<gene>
    <name evidence="2" type="ORF">CSOJ01_08360</name>
</gene>
<dbReference type="AlphaFoldDB" id="A0A8H6J6A3"/>
<protein>
    <submittedName>
        <fullName evidence="2">Uncharacterized protein</fullName>
    </submittedName>
</protein>
<sequence>MQYENSIESHSPQPTFRLCSPAVDFIENRLPQYHPAFGSHNVRFDHSQDRFVAQITPRTNVLMPQSTSSAMAIPVVNGIPSSPQRLPRPPPGVVNDMAFWHEILPLAMDALKHESVPSGLKDTKWGIRHLSTWPDVQAKLEMAQREYDFHHGQPDVGKFRRGLRKVLENHAVTLQQGTRLVPEIDIAKPVVGAIRVVLDAYRQVAEVREEVTTSFDDLPEVFEKLDFYISTYPKDQNIITASKNLVRATFIAVENAVAFYISPQAKRAGVAILSGPQYQKNLLQSLTDIKTCCDTLESQASMSFTHLMANDNSQIMQNQGLIQHALGSMFQHVQMSNAGTMMTLAHVLNEYTFASGAVHSRSPIPRTPSPSPQHQLLEPPTFWSPTDIRTRLRIPNIDDEDLQHVAEHTELLLHEDRGRTQQVLAMRHFRSWIGARGSARLLVHGDFRTPPLEISPLSVVCALLTHTFRSSPGFIGLVFFCGRHLAWDEHRGGAAMIRSLIAQLLRQYSFAAVQSDPWISLQELEGGDVEVLCHVFALLVRQLPSNTVVACLIDGICLYETEEYLSEMDVVVMSLLNLVGQSAPDRASFKLLITSPLPTLEVRKVFDPEPDALLHMQTLPLLGDGAGLANFEDRLASNMSFGPESGAYI</sequence>
<keyword evidence="3" id="KW-1185">Reference proteome</keyword>
<organism evidence="2 3">
    <name type="scientific">Colletotrichum sojae</name>
    <dbReference type="NCBI Taxonomy" id="2175907"/>
    <lineage>
        <taxon>Eukaryota</taxon>
        <taxon>Fungi</taxon>
        <taxon>Dikarya</taxon>
        <taxon>Ascomycota</taxon>
        <taxon>Pezizomycotina</taxon>
        <taxon>Sordariomycetes</taxon>
        <taxon>Hypocreomycetidae</taxon>
        <taxon>Glomerellales</taxon>
        <taxon>Glomerellaceae</taxon>
        <taxon>Colletotrichum</taxon>
        <taxon>Colletotrichum orchidearum species complex</taxon>
    </lineage>
</organism>
<dbReference type="EMBL" id="WIGN01000143">
    <property type="protein sequence ID" value="KAF6807172.1"/>
    <property type="molecule type" value="Genomic_DNA"/>
</dbReference>
<evidence type="ECO:0000313" key="3">
    <source>
        <dbReference type="Proteomes" id="UP000652219"/>
    </source>
</evidence>
<evidence type="ECO:0000256" key="1">
    <source>
        <dbReference type="SAM" id="MobiDB-lite"/>
    </source>
</evidence>
<proteinExistence type="predicted"/>
<dbReference type="PANTHER" id="PTHR40619:SF3">
    <property type="entry name" value="FUNGAL STAND N-TERMINAL GOODBYE DOMAIN-CONTAINING PROTEIN"/>
    <property type="match status" value="1"/>
</dbReference>
<reference evidence="2 3" key="1">
    <citation type="journal article" date="2020" name="Phytopathology">
        <title>Genome Sequence Resources of Colletotrichum truncatum, C. plurivorum, C. musicola, and C. sojae: Four Species Pathogenic to Soybean (Glycine max).</title>
        <authorList>
            <person name="Rogerio F."/>
            <person name="Boufleur T.R."/>
            <person name="Ciampi-Guillardi M."/>
            <person name="Sukno S.A."/>
            <person name="Thon M.R."/>
            <person name="Massola Junior N.S."/>
            <person name="Baroncelli R."/>
        </authorList>
    </citation>
    <scope>NUCLEOTIDE SEQUENCE [LARGE SCALE GENOMIC DNA]</scope>
    <source>
        <strain evidence="2 3">LFN0009</strain>
    </source>
</reference>
<name>A0A8H6J6A3_9PEZI</name>
<evidence type="ECO:0000313" key="2">
    <source>
        <dbReference type="EMBL" id="KAF6807172.1"/>
    </source>
</evidence>
<feature type="region of interest" description="Disordered" evidence="1">
    <location>
        <begin position="359"/>
        <end position="380"/>
    </location>
</feature>